<dbReference type="AlphaFoldDB" id="A0AAV7PG60"/>
<dbReference type="EMBL" id="JANPWB010000011">
    <property type="protein sequence ID" value="KAJ1127287.1"/>
    <property type="molecule type" value="Genomic_DNA"/>
</dbReference>
<evidence type="ECO:0000256" key="1">
    <source>
        <dbReference type="SAM" id="MobiDB-lite"/>
    </source>
</evidence>
<evidence type="ECO:0000313" key="3">
    <source>
        <dbReference type="Proteomes" id="UP001066276"/>
    </source>
</evidence>
<reference evidence="2" key="1">
    <citation type="journal article" date="2022" name="bioRxiv">
        <title>Sequencing and chromosome-scale assembly of the giantPleurodeles waltlgenome.</title>
        <authorList>
            <person name="Brown T."/>
            <person name="Elewa A."/>
            <person name="Iarovenko S."/>
            <person name="Subramanian E."/>
            <person name="Araus A.J."/>
            <person name="Petzold A."/>
            <person name="Susuki M."/>
            <person name="Suzuki K.-i.T."/>
            <person name="Hayashi T."/>
            <person name="Toyoda A."/>
            <person name="Oliveira C."/>
            <person name="Osipova E."/>
            <person name="Leigh N.D."/>
            <person name="Simon A."/>
            <person name="Yun M.H."/>
        </authorList>
    </citation>
    <scope>NUCLEOTIDE SEQUENCE</scope>
    <source>
        <strain evidence="2">20211129_DDA</strain>
        <tissue evidence="2">Liver</tissue>
    </source>
</reference>
<evidence type="ECO:0000313" key="2">
    <source>
        <dbReference type="EMBL" id="KAJ1127287.1"/>
    </source>
</evidence>
<name>A0AAV7PG60_PLEWA</name>
<accession>A0AAV7PG60</accession>
<sequence length="227" mass="24626">MLGKAAHPQAVCCPARVTPCSPAFVASRVAFQHAAHRSCLMTCCCGSPRAVACSDSIVWPAEQTTAPAAFFSLEHHTPEVNAPSTRRVCDPQKTPQRKTSKKVRVVAKKPKQLDAVRICMDMRLPNQAIKRERHLNLTIDEIIGELSGHEENDLATARSHSDQEDTTPLPEVPAQGRYSAAESTVLEQSSPLHLPLPVPDRTQILAGGVLRTGESQEALSGRSKRAT</sequence>
<keyword evidence="3" id="KW-1185">Reference proteome</keyword>
<proteinExistence type="predicted"/>
<protein>
    <submittedName>
        <fullName evidence="2">Uncharacterized protein</fullName>
    </submittedName>
</protein>
<comment type="caution">
    <text evidence="2">The sequence shown here is derived from an EMBL/GenBank/DDBJ whole genome shotgun (WGS) entry which is preliminary data.</text>
</comment>
<feature type="compositionally biased region" description="Polar residues" evidence="1">
    <location>
        <begin position="181"/>
        <end position="191"/>
    </location>
</feature>
<feature type="region of interest" description="Disordered" evidence="1">
    <location>
        <begin position="82"/>
        <end position="101"/>
    </location>
</feature>
<organism evidence="2 3">
    <name type="scientific">Pleurodeles waltl</name>
    <name type="common">Iberian ribbed newt</name>
    <dbReference type="NCBI Taxonomy" id="8319"/>
    <lineage>
        <taxon>Eukaryota</taxon>
        <taxon>Metazoa</taxon>
        <taxon>Chordata</taxon>
        <taxon>Craniata</taxon>
        <taxon>Vertebrata</taxon>
        <taxon>Euteleostomi</taxon>
        <taxon>Amphibia</taxon>
        <taxon>Batrachia</taxon>
        <taxon>Caudata</taxon>
        <taxon>Salamandroidea</taxon>
        <taxon>Salamandridae</taxon>
        <taxon>Pleurodelinae</taxon>
        <taxon>Pleurodeles</taxon>
    </lineage>
</organism>
<gene>
    <name evidence="2" type="ORF">NDU88_005690</name>
</gene>
<dbReference type="Proteomes" id="UP001066276">
    <property type="component" value="Chromosome 7"/>
</dbReference>
<feature type="region of interest" description="Disordered" evidence="1">
    <location>
        <begin position="153"/>
        <end position="227"/>
    </location>
</feature>